<feature type="region of interest" description="Disordered" evidence="1">
    <location>
        <begin position="239"/>
        <end position="286"/>
    </location>
</feature>
<dbReference type="HOGENOM" id="CLU_899803_0_0_5"/>
<dbReference type="Proteomes" id="UP000001818">
    <property type="component" value="Chromosome"/>
</dbReference>
<gene>
    <name evidence="2" type="ordered locus">RPD_2148</name>
</gene>
<evidence type="ECO:0000313" key="2">
    <source>
        <dbReference type="EMBL" id="ABE39383.1"/>
    </source>
</evidence>
<protein>
    <recommendedName>
        <fullName evidence="4">Peptidase C51 domain-containing protein</fullName>
    </recommendedName>
</protein>
<evidence type="ECO:0008006" key="4">
    <source>
        <dbReference type="Google" id="ProtNLM"/>
    </source>
</evidence>
<dbReference type="AlphaFoldDB" id="Q138V6"/>
<proteinExistence type="predicted"/>
<evidence type="ECO:0000313" key="3">
    <source>
        <dbReference type="Proteomes" id="UP000001818"/>
    </source>
</evidence>
<feature type="compositionally biased region" description="Polar residues" evidence="1">
    <location>
        <begin position="267"/>
        <end position="280"/>
    </location>
</feature>
<name>Q138V6_RHOPS</name>
<dbReference type="EMBL" id="CP000283">
    <property type="protein sequence ID" value="ABE39383.1"/>
    <property type="molecule type" value="Genomic_DNA"/>
</dbReference>
<dbReference type="KEGG" id="rpd:RPD_2148"/>
<dbReference type="STRING" id="316057.RPD_2148"/>
<evidence type="ECO:0000256" key="1">
    <source>
        <dbReference type="SAM" id="MobiDB-lite"/>
    </source>
</evidence>
<sequence length="309" mass="33728">MSIDATPRRQAPSEEWLCLEARANRHRRRDPHQQGRRATRATPKFRRAVPLRRGWTLGITRSRLYWTSVPPAVIVAQQEARPHVRHHHAHHAAAHHRQHYVYHRRHRAPAPASVRAPQDPISSFFAGLIGGVASSVSSASSSLVLIARRDTGAVASQLGLPSRLWCADWVNRVLRHAGLRGTGSRAALSFESYGHRVRGPVPGATATMSRRGVGHVGIVTGATAAGTRSSSAATMLGACERPSTRPAASVHTSSRTKDRAHGRPSRHPQSAKGQARPSQSRADLRSIRRRRRAGAVAVMVVQEAENCGR</sequence>
<organism evidence="2 3">
    <name type="scientific">Rhodopseudomonas palustris (strain BisB5)</name>
    <dbReference type="NCBI Taxonomy" id="316057"/>
    <lineage>
        <taxon>Bacteria</taxon>
        <taxon>Pseudomonadati</taxon>
        <taxon>Pseudomonadota</taxon>
        <taxon>Alphaproteobacteria</taxon>
        <taxon>Hyphomicrobiales</taxon>
        <taxon>Nitrobacteraceae</taxon>
        <taxon>Rhodopseudomonas</taxon>
    </lineage>
</organism>
<reference evidence="2 3" key="1">
    <citation type="submission" date="2006-03" db="EMBL/GenBank/DDBJ databases">
        <title>Complete sequence of Rhodopseudomonas palustris BisB5.</title>
        <authorList>
            <consortium name="US DOE Joint Genome Institute"/>
            <person name="Copeland A."/>
            <person name="Lucas S."/>
            <person name="Lapidus A."/>
            <person name="Barry K."/>
            <person name="Detter J.C."/>
            <person name="Glavina del Rio T."/>
            <person name="Hammon N."/>
            <person name="Israni S."/>
            <person name="Dalin E."/>
            <person name="Tice H."/>
            <person name="Pitluck S."/>
            <person name="Chain P."/>
            <person name="Malfatti S."/>
            <person name="Shin M."/>
            <person name="Vergez L."/>
            <person name="Schmutz J."/>
            <person name="Larimer F."/>
            <person name="Land M."/>
            <person name="Hauser L."/>
            <person name="Pelletier D.A."/>
            <person name="Kyrpides N."/>
            <person name="Lykidis A."/>
            <person name="Oda Y."/>
            <person name="Harwood C.S."/>
            <person name="Richardson P."/>
        </authorList>
    </citation>
    <scope>NUCLEOTIDE SEQUENCE [LARGE SCALE GENOMIC DNA]</scope>
    <source>
        <strain evidence="2 3">BisB5</strain>
    </source>
</reference>
<accession>Q138V6</accession>